<keyword evidence="5 6" id="KW-0720">Serine protease</keyword>
<dbReference type="GO" id="GO:0006508">
    <property type="term" value="P:proteolysis"/>
    <property type="evidence" value="ECO:0007669"/>
    <property type="project" value="UniProtKB-KW"/>
</dbReference>
<reference evidence="7 8" key="1">
    <citation type="submission" date="2017-05" db="EMBL/GenBank/DDBJ databases">
        <authorList>
            <person name="Song R."/>
            <person name="Chenine A.L."/>
            <person name="Ruprecht R.M."/>
        </authorList>
    </citation>
    <scope>NUCLEOTIDE SEQUENCE [LARGE SCALE GENOMIC DNA]</scope>
    <source>
        <strain evidence="7 8">CECT 8898</strain>
    </source>
</reference>
<feature type="chain" id="PRO_5011829659" description="Serine protease" evidence="6">
    <location>
        <begin position="23"/>
        <end position="405"/>
    </location>
</feature>
<evidence type="ECO:0000256" key="5">
    <source>
        <dbReference type="ARBA" id="ARBA00022825"/>
    </source>
</evidence>
<keyword evidence="3 6" id="KW-0732">Signal</keyword>
<dbReference type="GO" id="GO:0008236">
    <property type="term" value="F:serine-type peptidase activity"/>
    <property type="evidence" value="ECO:0007669"/>
    <property type="project" value="UniProtKB-KW"/>
</dbReference>
<evidence type="ECO:0000313" key="8">
    <source>
        <dbReference type="Proteomes" id="UP000207598"/>
    </source>
</evidence>
<dbReference type="InterPro" id="IPR009003">
    <property type="entry name" value="Peptidase_S1_PA"/>
</dbReference>
<keyword evidence="8" id="KW-1185">Reference proteome</keyword>
<dbReference type="InterPro" id="IPR043504">
    <property type="entry name" value="Peptidase_S1_PA_chymotrypsin"/>
</dbReference>
<dbReference type="OrthoDB" id="321999at2"/>
<protein>
    <recommendedName>
        <fullName evidence="6">Serine protease</fullName>
        <ecNumber evidence="6">3.4.21.-</ecNumber>
    </recommendedName>
</protein>
<dbReference type="PANTHER" id="PTHR36234:SF5">
    <property type="entry name" value="LYSYL ENDOPEPTIDASE"/>
    <property type="match status" value="1"/>
</dbReference>
<evidence type="ECO:0000313" key="7">
    <source>
        <dbReference type="EMBL" id="SMX49119.1"/>
    </source>
</evidence>
<feature type="signal peptide" evidence="6">
    <location>
        <begin position="1"/>
        <end position="22"/>
    </location>
</feature>
<evidence type="ECO:0000256" key="2">
    <source>
        <dbReference type="ARBA" id="ARBA00022670"/>
    </source>
</evidence>
<comment type="similarity">
    <text evidence="1 6">Belongs to the peptidase S1B family.</text>
</comment>
<sequence>MSFVPRVSALAVAAAVCATAPAAQQFQAGIENEVAVEGYNNEPINSYSATADFRKLGRGVGMLSMTTDGGTFPCTAFLVDPTHLLTNHHCVPGILDNPQIKATKIESVSFLAGYLELGREDEAQRYEVNPVPVETSAELDYTVLEVKGIPVDQFPPLPLSADIPVEGTPFWIIGHPLGKSQHISREGCRAARPSMEPAPAPQTGDRLRHTCDTLGGNSGSPIIDSSARQVIGLHNSGDRNVGVNFGIPMATILKTSKVLKAAPPAEKQPLPMVATVFPRRVGVGQEISVVADVPGDCVPAIIDISPTQNLTPIPLEIFEKVPLSEIQARYQVTVTSNYKIVVLEEDEKGEHKLGALCSPAGLTEPAQLKDALRGVVGALAQGKMDGKVEVAGGTVTYAFTTYVIE</sequence>
<evidence type="ECO:0000256" key="3">
    <source>
        <dbReference type="ARBA" id="ARBA00022729"/>
    </source>
</evidence>
<dbReference type="SUPFAM" id="SSF50494">
    <property type="entry name" value="Trypsin-like serine proteases"/>
    <property type="match status" value="1"/>
</dbReference>
<evidence type="ECO:0000256" key="4">
    <source>
        <dbReference type="ARBA" id="ARBA00022801"/>
    </source>
</evidence>
<keyword evidence="4 6" id="KW-0378">Hydrolase</keyword>
<keyword evidence="2 6" id="KW-0645">Protease</keyword>
<dbReference type="EMBL" id="FXYF01000015">
    <property type="protein sequence ID" value="SMX49119.1"/>
    <property type="molecule type" value="Genomic_DNA"/>
</dbReference>
<evidence type="ECO:0000256" key="1">
    <source>
        <dbReference type="ARBA" id="ARBA00008764"/>
    </source>
</evidence>
<accession>A0A238L287</accession>
<proteinExistence type="inferred from homology"/>
<dbReference type="Gene3D" id="2.40.10.10">
    <property type="entry name" value="Trypsin-like serine proteases"/>
    <property type="match status" value="2"/>
</dbReference>
<dbReference type="InterPro" id="IPR008256">
    <property type="entry name" value="Peptidase_S1B"/>
</dbReference>
<dbReference type="Pfam" id="PF13365">
    <property type="entry name" value="Trypsin_2"/>
    <property type="match status" value="1"/>
</dbReference>
<name>A0A238L287_9RHOB</name>
<gene>
    <name evidence="7" type="ORF">MAA8898_04193</name>
</gene>
<organism evidence="7 8">
    <name type="scientific">Maliponia aquimaris</name>
    <dbReference type="NCBI Taxonomy" id="1673631"/>
    <lineage>
        <taxon>Bacteria</taxon>
        <taxon>Pseudomonadati</taxon>
        <taxon>Pseudomonadota</taxon>
        <taxon>Alphaproteobacteria</taxon>
        <taxon>Rhodobacterales</taxon>
        <taxon>Paracoccaceae</taxon>
        <taxon>Maliponia</taxon>
    </lineage>
</organism>
<evidence type="ECO:0000256" key="6">
    <source>
        <dbReference type="RuleBase" id="RU004296"/>
    </source>
</evidence>
<dbReference type="PRINTS" id="PR00839">
    <property type="entry name" value="V8PROTEASE"/>
</dbReference>
<dbReference type="AlphaFoldDB" id="A0A238L287"/>
<dbReference type="Proteomes" id="UP000207598">
    <property type="component" value="Unassembled WGS sequence"/>
</dbReference>
<dbReference type="PANTHER" id="PTHR36234">
    <property type="entry name" value="LYSYL ENDOPEPTIDASE"/>
    <property type="match status" value="1"/>
</dbReference>
<dbReference type="RefSeq" id="WP_094022946.1">
    <property type="nucleotide sequence ID" value="NZ_FXYF01000015.1"/>
</dbReference>
<dbReference type="EC" id="3.4.21.-" evidence="6"/>